<organism evidence="3 4">
    <name type="scientific">Jiella pelagia</name>
    <dbReference type="NCBI Taxonomy" id="2986949"/>
    <lineage>
        <taxon>Bacteria</taxon>
        <taxon>Pseudomonadati</taxon>
        <taxon>Pseudomonadota</taxon>
        <taxon>Alphaproteobacteria</taxon>
        <taxon>Hyphomicrobiales</taxon>
        <taxon>Aurantimonadaceae</taxon>
        <taxon>Jiella</taxon>
    </lineage>
</organism>
<dbReference type="InterPro" id="IPR001853">
    <property type="entry name" value="DSBA-like_thioredoxin_dom"/>
</dbReference>
<dbReference type="Gene3D" id="1.10.472.60">
    <property type="entry name" value="putative protein disulfide isomerase domain"/>
    <property type="match status" value="1"/>
</dbReference>
<dbReference type="PANTHER" id="PTHR13887:SF54">
    <property type="entry name" value="DSBA FAMILY PROTEIN"/>
    <property type="match status" value="1"/>
</dbReference>
<proteinExistence type="predicted"/>
<dbReference type="Gene3D" id="3.40.30.10">
    <property type="entry name" value="Glutaredoxin"/>
    <property type="match status" value="1"/>
</dbReference>
<evidence type="ECO:0000256" key="1">
    <source>
        <dbReference type="SAM" id="MobiDB-lite"/>
    </source>
</evidence>
<evidence type="ECO:0000259" key="2">
    <source>
        <dbReference type="Pfam" id="PF01323"/>
    </source>
</evidence>
<dbReference type="CDD" id="cd03025">
    <property type="entry name" value="DsbA_FrnE_like"/>
    <property type="match status" value="1"/>
</dbReference>
<gene>
    <name evidence="3" type="ORF">OH818_03705</name>
</gene>
<dbReference type="SUPFAM" id="SSF52833">
    <property type="entry name" value="Thioredoxin-like"/>
    <property type="match status" value="1"/>
</dbReference>
<dbReference type="Pfam" id="PF01323">
    <property type="entry name" value="DSBA"/>
    <property type="match status" value="1"/>
</dbReference>
<dbReference type="InterPro" id="IPR036249">
    <property type="entry name" value="Thioredoxin-like_sf"/>
</dbReference>
<dbReference type="Proteomes" id="UP001164020">
    <property type="component" value="Chromosome"/>
</dbReference>
<dbReference type="PANTHER" id="PTHR13887">
    <property type="entry name" value="GLUTATHIONE S-TRANSFERASE KAPPA"/>
    <property type="match status" value="1"/>
</dbReference>
<evidence type="ECO:0000313" key="4">
    <source>
        <dbReference type="Proteomes" id="UP001164020"/>
    </source>
</evidence>
<accession>A0ABY7C6T0</accession>
<keyword evidence="4" id="KW-1185">Reference proteome</keyword>
<dbReference type="EMBL" id="CP114029">
    <property type="protein sequence ID" value="WAP71055.1"/>
    <property type="molecule type" value="Genomic_DNA"/>
</dbReference>
<reference evidence="3" key="1">
    <citation type="submission" date="2022-12" db="EMBL/GenBank/DDBJ databases">
        <title>Jiella pelagia sp. nov., isolated from phosphonate enriched culture of Northwest Pacific surface seawater.</title>
        <authorList>
            <person name="Shin D.Y."/>
            <person name="Hwang C.Y."/>
        </authorList>
    </citation>
    <scope>NUCLEOTIDE SEQUENCE</scope>
    <source>
        <strain evidence="3">HL-NP1</strain>
    </source>
</reference>
<sequence>MCSWCWGFSPVIDAIARRHPELPIRLVLGGLRPFTDKPMDEQAKAMTRQHWEHVEAASGQPFDFAFFDRQSFIYDTEPAARAVVAARRMDAGHAFPLNRRIAHAFYAENRDVTQPDVLVSLAAEAGLAPEEFAAVLTDDATREETLSGFRRQPGLGRDRFPDAGGRSGWRGRQRLRRHLHRLSPSGTRAGSSGSVPAKHRFVSLSELQSQIMRRRTVRGRHDRRSMLSLRKEMSIACSGFAIVSFRSGSAKCPRVTDRLHGRRLAP</sequence>
<evidence type="ECO:0000313" key="3">
    <source>
        <dbReference type="EMBL" id="WAP71055.1"/>
    </source>
</evidence>
<feature type="domain" description="DSBA-like thioredoxin" evidence="2">
    <location>
        <begin position="1"/>
        <end position="143"/>
    </location>
</feature>
<name>A0ABY7C6T0_9HYPH</name>
<feature type="region of interest" description="Disordered" evidence="1">
    <location>
        <begin position="150"/>
        <end position="169"/>
    </location>
</feature>
<protein>
    <submittedName>
        <fullName evidence="3">DsbA family protein</fullName>
    </submittedName>
</protein>